<keyword evidence="9" id="KW-1185">Reference proteome</keyword>
<dbReference type="EMBL" id="CT868007">
    <property type="protein sequence ID" value="CAK60221.1"/>
    <property type="molecule type" value="Genomic_DNA"/>
</dbReference>
<evidence type="ECO:0000256" key="3">
    <source>
        <dbReference type="ARBA" id="ARBA00022777"/>
    </source>
</evidence>
<name>A0BNV4_PARTE</name>
<organism evidence="8 9">
    <name type="scientific">Paramecium tetraurelia</name>
    <dbReference type="NCBI Taxonomy" id="5888"/>
    <lineage>
        <taxon>Eukaryota</taxon>
        <taxon>Sar</taxon>
        <taxon>Alveolata</taxon>
        <taxon>Ciliophora</taxon>
        <taxon>Intramacronucleata</taxon>
        <taxon>Oligohymenophorea</taxon>
        <taxon>Peniculida</taxon>
        <taxon>Parameciidae</taxon>
        <taxon>Paramecium</taxon>
    </lineage>
</organism>
<evidence type="ECO:0000313" key="9">
    <source>
        <dbReference type="Proteomes" id="UP000000600"/>
    </source>
</evidence>
<dbReference type="Gene3D" id="1.10.510.10">
    <property type="entry name" value="Transferase(Phosphotransferase) domain 1"/>
    <property type="match status" value="1"/>
</dbReference>
<dbReference type="InParanoid" id="A0BNV4"/>
<evidence type="ECO:0000256" key="2">
    <source>
        <dbReference type="ARBA" id="ARBA00022741"/>
    </source>
</evidence>
<evidence type="ECO:0000256" key="6">
    <source>
        <dbReference type="RuleBase" id="RU000304"/>
    </source>
</evidence>
<evidence type="ECO:0000259" key="7">
    <source>
        <dbReference type="PROSITE" id="PS50011"/>
    </source>
</evidence>
<evidence type="ECO:0000256" key="5">
    <source>
        <dbReference type="PROSITE-ProRule" id="PRU10141"/>
    </source>
</evidence>
<accession>A0BNV4</accession>
<dbReference type="PROSITE" id="PS50011">
    <property type="entry name" value="PROTEIN_KINASE_DOM"/>
    <property type="match status" value="1"/>
</dbReference>
<dbReference type="Proteomes" id="UP000000600">
    <property type="component" value="Unassembled WGS sequence"/>
</dbReference>
<dbReference type="InterPro" id="IPR008271">
    <property type="entry name" value="Ser/Thr_kinase_AS"/>
</dbReference>
<sequence length="301" mass="34956">MADRKCVGKKYEYCLNDKLGSGTFAEVVKGKNKLTDEVVAIKVIKRSILEKYGDDILQQIQLEVKILKELANLSKQTKCPFINRIYEFLETANNFYIVLEYCNQGTLYDQIKKVKKIEEKEGIFILFQLLQALSLLANNNIAHRDIKPENVLIKDGVYKLGDFGFASQKSLYQTHLGTYPYMAPEFFNSDSYNSKVDIWALGLLTHEILFKELYYIGKSQYDIQQKILTKPYLLNDQKYKISEQLKNLLCKMVNKDQNARISAQEALADPIFDFCKHDPRYLNIIEAEQLNWNLVNQDEKS</sequence>
<dbReference type="SMART" id="SM00220">
    <property type="entry name" value="S_TKc"/>
    <property type="match status" value="1"/>
</dbReference>
<dbReference type="GO" id="GO:0005776">
    <property type="term" value="C:autophagosome"/>
    <property type="evidence" value="ECO:0000318"/>
    <property type="project" value="GO_Central"/>
</dbReference>
<dbReference type="PIRSF" id="PIRSF000654">
    <property type="entry name" value="Integrin-linked_kinase"/>
    <property type="match status" value="1"/>
</dbReference>
<evidence type="ECO:0000256" key="1">
    <source>
        <dbReference type="ARBA" id="ARBA00022679"/>
    </source>
</evidence>
<dbReference type="InterPro" id="IPR011009">
    <property type="entry name" value="Kinase-like_dom_sf"/>
</dbReference>
<dbReference type="PANTHER" id="PTHR24348:SF22">
    <property type="entry name" value="NON-SPECIFIC SERINE_THREONINE PROTEIN KINASE"/>
    <property type="match status" value="1"/>
</dbReference>
<dbReference type="GO" id="GO:0005829">
    <property type="term" value="C:cytosol"/>
    <property type="evidence" value="ECO:0000318"/>
    <property type="project" value="GO_Central"/>
</dbReference>
<protein>
    <recommendedName>
        <fullName evidence="7">Protein kinase domain-containing protein</fullName>
    </recommendedName>
</protein>
<dbReference type="GO" id="GO:0005737">
    <property type="term" value="C:cytoplasm"/>
    <property type="evidence" value="ECO:0000318"/>
    <property type="project" value="GO_Central"/>
</dbReference>
<dbReference type="GO" id="GO:0000045">
    <property type="term" value="P:autophagosome assembly"/>
    <property type="evidence" value="ECO:0000318"/>
    <property type="project" value="GO_Central"/>
</dbReference>
<dbReference type="GO" id="GO:0004674">
    <property type="term" value="F:protein serine/threonine kinase activity"/>
    <property type="evidence" value="ECO:0000318"/>
    <property type="project" value="GO_Central"/>
</dbReference>
<keyword evidence="6" id="KW-0723">Serine/threonine-protein kinase</keyword>
<dbReference type="PROSITE" id="PS00107">
    <property type="entry name" value="PROTEIN_KINASE_ATP"/>
    <property type="match status" value="1"/>
</dbReference>
<dbReference type="InterPro" id="IPR000719">
    <property type="entry name" value="Prot_kinase_dom"/>
</dbReference>
<dbReference type="FunFam" id="1.10.510.10:FF:001344">
    <property type="entry name" value="Uncharacterized protein"/>
    <property type="match status" value="1"/>
</dbReference>
<dbReference type="OrthoDB" id="5337378at2759"/>
<dbReference type="InterPro" id="IPR017441">
    <property type="entry name" value="Protein_kinase_ATP_BS"/>
</dbReference>
<dbReference type="Pfam" id="PF00069">
    <property type="entry name" value="Pkinase"/>
    <property type="match status" value="1"/>
</dbReference>
<keyword evidence="4 5" id="KW-0067">ATP-binding</keyword>
<keyword evidence="3" id="KW-0418">Kinase</keyword>
<dbReference type="HOGENOM" id="CLU_000288_63_0_1"/>
<dbReference type="InterPro" id="IPR045269">
    <property type="entry name" value="Atg1-like"/>
</dbReference>
<dbReference type="OMA" id="NTFRIWI"/>
<proteinExistence type="inferred from homology"/>
<dbReference type="PANTHER" id="PTHR24348">
    <property type="entry name" value="SERINE/THREONINE-PROTEIN KINASE UNC-51-RELATED"/>
    <property type="match status" value="1"/>
</dbReference>
<dbReference type="GeneID" id="5013403"/>
<dbReference type="KEGG" id="ptm:GSPATT00030860001"/>
<reference evidence="8 9" key="1">
    <citation type="journal article" date="2006" name="Nature">
        <title>Global trends of whole-genome duplications revealed by the ciliate Paramecium tetraurelia.</title>
        <authorList>
            <consortium name="Genoscope"/>
            <person name="Aury J.-M."/>
            <person name="Jaillon O."/>
            <person name="Duret L."/>
            <person name="Noel B."/>
            <person name="Jubin C."/>
            <person name="Porcel B.M."/>
            <person name="Segurens B."/>
            <person name="Daubin V."/>
            <person name="Anthouard V."/>
            <person name="Aiach N."/>
            <person name="Arnaiz O."/>
            <person name="Billaut A."/>
            <person name="Beisson J."/>
            <person name="Blanc I."/>
            <person name="Bouhouche K."/>
            <person name="Camara F."/>
            <person name="Duharcourt S."/>
            <person name="Guigo R."/>
            <person name="Gogendeau D."/>
            <person name="Katinka M."/>
            <person name="Keller A.-M."/>
            <person name="Kissmehl R."/>
            <person name="Klotz C."/>
            <person name="Koll F."/>
            <person name="Le Moue A."/>
            <person name="Lepere C."/>
            <person name="Malinsky S."/>
            <person name="Nowacki M."/>
            <person name="Nowak J.K."/>
            <person name="Plattner H."/>
            <person name="Poulain J."/>
            <person name="Ruiz F."/>
            <person name="Serrano V."/>
            <person name="Zagulski M."/>
            <person name="Dessen P."/>
            <person name="Betermier M."/>
            <person name="Weissenbach J."/>
            <person name="Scarpelli C."/>
            <person name="Schachter V."/>
            <person name="Sperling L."/>
            <person name="Meyer E."/>
            <person name="Cohen J."/>
            <person name="Wincker P."/>
        </authorList>
    </citation>
    <scope>NUCLEOTIDE SEQUENCE [LARGE SCALE GENOMIC DNA]</scope>
    <source>
        <strain evidence="8 9">Stock d4-2</strain>
    </source>
</reference>
<evidence type="ECO:0000313" key="8">
    <source>
        <dbReference type="EMBL" id="CAK60221.1"/>
    </source>
</evidence>
<keyword evidence="1" id="KW-0808">Transferase</keyword>
<dbReference type="eggNOG" id="KOG0583">
    <property type="taxonomic scope" value="Eukaryota"/>
</dbReference>
<dbReference type="RefSeq" id="XP_001427619.1">
    <property type="nucleotide sequence ID" value="XM_001427582.1"/>
</dbReference>
<dbReference type="AlphaFoldDB" id="A0BNV4"/>
<evidence type="ECO:0000256" key="4">
    <source>
        <dbReference type="ARBA" id="ARBA00022840"/>
    </source>
</evidence>
<feature type="binding site" evidence="5">
    <location>
        <position position="42"/>
    </location>
    <ligand>
        <name>ATP</name>
        <dbReference type="ChEBI" id="CHEBI:30616"/>
    </ligand>
</feature>
<dbReference type="GO" id="GO:0010506">
    <property type="term" value="P:regulation of autophagy"/>
    <property type="evidence" value="ECO:0000318"/>
    <property type="project" value="GO_Central"/>
</dbReference>
<keyword evidence="2 5" id="KW-0547">Nucleotide-binding</keyword>
<dbReference type="PROSITE" id="PS00108">
    <property type="entry name" value="PROTEIN_KINASE_ST"/>
    <property type="match status" value="1"/>
</dbReference>
<dbReference type="SUPFAM" id="SSF56112">
    <property type="entry name" value="Protein kinase-like (PK-like)"/>
    <property type="match status" value="1"/>
</dbReference>
<feature type="domain" description="Protein kinase" evidence="7">
    <location>
        <begin position="13"/>
        <end position="272"/>
    </location>
</feature>
<comment type="similarity">
    <text evidence="6">Belongs to the protein kinase superfamily.</text>
</comment>
<dbReference type="GO" id="GO:0000407">
    <property type="term" value="C:phagophore assembly site"/>
    <property type="evidence" value="ECO:0000318"/>
    <property type="project" value="GO_Central"/>
</dbReference>
<gene>
    <name evidence="8" type="ORF">GSPATT00030860001</name>
</gene>
<dbReference type="STRING" id="5888.A0BNV4"/>
<dbReference type="GO" id="GO:0016020">
    <property type="term" value="C:membrane"/>
    <property type="evidence" value="ECO:0000318"/>
    <property type="project" value="GO_Central"/>
</dbReference>
<dbReference type="GO" id="GO:0005524">
    <property type="term" value="F:ATP binding"/>
    <property type="evidence" value="ECO:0007669"/>
    <property type="project" value="UniProtKB-UniRule"/>
</dbReference>